<dbReference type="OrthoDB" id="413460at2759"/>
<dbReference type="AlphaFoldDB" id="A0A1E7EVH0"/>
<dbReference type="InterPro" id="IPR027417">
    <property type="entry name" value="P-loop_NTPase"/>
</dbReference>
<reference evidence="4 5" key="1">
    <citation type="submission" date="2016-09" db="EMBL/GenBank/DDBJ databases">
        <title>Extensive genetic diversity and differential bi-allelic expression allows diatom success in the polar Southern Ocean.</title>
        <authorList>
            <consortium name="DOE Joint Genome Institute"/>
            <person name="Mock T."/>
            <person name="Otillar R.P."/>
            <person name="Strauss J."/>
            <person name="Dupont C."/>
            <person name="Frickenhaus S."/>
            <person name="Maumus F."/>
            <person name="Mcmullan M."/>
            <person name="Sanges R."/>
            <person name="Schmutz J."/>
            <person name="Toseland A."/>
            <person name="Valas R."/>
            <person name="Veluchamy A."/>
            <person name="Ward B.J."/>
            <person name="Allen A."/>
            <person name="Barry K."/>
            <person name="Falciatore A."/>
            <person name="Ferrante M."/>
            <person name="Fortunato A.E."/>
            <person name="Gloeckner G."/>
            <person name="Gruber A."/>
            <person name="Hipkin R."/>
            <person name="Janech M."/>
            <person name="Kroth P."/>
            <person name="Leese F."/>
            <person name="Lindquist E."/>
            <person name="Lyon B.R."/>
            <person name="Martin J."/>
            <person name="Mayer C."/>
            <person name="Parker M."/>
            <person name="Quesneville H."/>
            <person name="Raymond J."/>
            <person name="Uhlig C."/>
            <person name="Valentin K.U."/>
            <person name="Worden A.Z."/>
            <person name="Armbrust E.V."/>
            <person name="Bowler C."/>
            <person name="Green B."/>
            <person name="Moulton V."/>
            <person name="Van Oosterhout C."/>
            <person name="Grigoriev I."/>
        </authorList>
    </citation>
    <scope>NUCLEOTIDE SEQUENCE [LARGE SCALE GENOMIC DNA]</scope>
    <source>
        <strain evidence="4 5">CCMP1102</strain>
    </source>
</reference>
<dbReference type="InterPro" id="IPR038718">
    <property type="entry name" value="SNF2-like_sf"/>
</dbReference>
<dbReference type="GO" id="GO:0007131">
    <property type="term" value="P:reciprocal meiotic recombination"/>
    <property type="evidence" value="ECO:0007669"/>
    <property type="project" value="TreeGrafter"/>
</dbReference>
<dbReference type="InterPro" id="IPR014001">
    <property type="entry name" value="Helicase_ATP-bd"/>
</dbReference>
<dbReference type="PANTHER" id="PTHR45629:SF7">
    <property type="entry name" value="DNA EXCISION REPAIR PROTEIN ERCC-6-RELATED"/>
    <property type="match status" value="1"/>
</dbReference>
<dbReference type="PANTHER" id="PTHR45629">
    <property type="entry name" value="SNF2/RAD54 FAMILY MEMBER"/>
    <property type="match status" value="1"/>
</dbReference>
<dbReference type="InParanoid" id="A0A1E7EVH0"/>
<dbReference type="InterPro" id="IPR050496">
    <property type="entry name" value="SNF2_RAD54_helicase_repair"/>
</dbReference>
<dbReference type="GO" id="GO:0016787">
    <property type="term" value="F:hydrolase activity"/>
    <property type="evidence" value="ECO:0007669"/>
    <property type="project" value="UniProtKB-KW"/>
</dbReference>
<dbReference type="Gene3D" id="1.20.120.850">
    <property type="entry name" value="SWI2/SNF2 ATPases, N-terminal domain"/>
    <property type="match status" value="1"/>
</dbReference>
<evidence type="ECO:0000259" key="3">
    <source>
        <dbReference type="PROSITE" id="PS51194"/>
    </source>
</evidence>
<evidence type="ECO:0000256" key="1">
    <source>
        <dbReference type="ARBA" id="ARBA00022801"/>
    </source>
</evidence>
<dbReference type="Proteomes" id="UP000095751">
    <property type="component" value="Unassembled WGS sequence"/>
</dbReference>
<gene>
    <name evidence="4" type="primary">Rad54_homologA</name>
    <name evidence="4" type="ORF">FRACYDRAFT_194223</name>
</gene>
<organism evidence="4 5">
    <name type="scientific">Fragilariopsis cylindrus CCMP1102</name>
    <dbReference type="NCBI Taxonomy" id="635003"/>
    <lineage>
        <taxon>Eukaryota</taxon>
        <taxon>Sar</taxon>
        <taxon>Stramenopiles</taxon>
        <taxon>Ochrophyta</taxon>
        <taxon>Bacillariophyta</taxon>
        <taxon>Bacillariophyceae</taxon>
        <taxon>Bacillariophycidae</taxon>
        <taxon>Bacillariales</taxon>
        <taxon>Bacillariaceae</taxon>
        <taxon>Fragilariopsis</taxon>
    </lineage>
</organism>
<dbReference type="InterPro" id="IPR049730">
    <property type="entry name" value="SNF2/RAD54-like_C"/>
</dbReference>
<evidence type="ECO:0000313" key="4">
    <source>
        <dbReference type="EMBL" id="OEU10010.1"/>
    </source>
</evidence>
<accession>A0A1E7EVH0</accession>
<dbReference type="InterPro" id="IPR001650">
    <property type="entry name" value="Helicase_C-like"/>
</dbReference>
<dbReference type="Pfam" id="PF00271">
    <property type="entry name" value="Helicase_C"/>
    <property type="match status" value="1"/>
</dbReference>
<dbReference type="CDD" id="cd18793">
    <property type="entry name" value="SF2_C_SNF"/>
    <property type="match status" value="1"/>
</dbReference>
<dbReference type="InterPro" id="IPR000330">
    <property type="entry name" value="SNF2_N"/>
</dbReference>
<dbReference type="SMART" id="SM00490">
    <property type="entry name" value="HELICc"/>
    <property type="match status" value="1"/>
</dbReference>
<dbReference type="PROSITE" id="PS51194">
    <property type="entry name" value="HELICASE_CTER"/>
    <property type="match status" value="1"/>
</dbReference>
<protein>
    <submittedName>
        <fullName evidence="4">SNF2_N-domain-containing protein</fullName>
    </submittedName>
</protein>
<name>A0A1E7EVH0_9STRA</name>
<feature type="domain" description="Helicase ATP-binding" evidence="2">
    <location>
        <begin position="62"/>
        <end position="253"/>
    </location>
</feature>
<keyword evidence="1" id="KW-0378">Hydrolase</keyword>
<dbReference type="SUPFAM" id="SSF52540">
    <property type="entry name" value="P-loop containing nucleoside triphosphate hydrolases"/>
    <property type="match status" value="2"/>
</dbReference>
<evidence type="ECO:0000259" key="2">
    <source>
        <dbReference type="PROSITE" id="PS51192"/>
    </source>
</evidence>
<dbReference type="Pfam" id="PF00176">
    <property type="entry name" value="SNF2-rel_dom"/>
    <property type="match status" value="1"/>
</dbReference>
<sequence length="589" mass="65698">MDEKEIVCFFPGAIGNPIVPHSIRNVLRPHQIEGVVFLWNCLTGHGNVSKVSPHVSYTTETTDEDTSIKGCILCDEMGLGKTCMTIATISALHRQKRDIYCFSPLSSGCSFNLFLSLYRFVVVCPSSLVKNWAQEFDKWLGNVGLPKRVVVKKGGEAGLRQIKSFNTVKPNNTSEVLIISYDLFRMNATVLENVKNMALLVIDEGHRLKNTKGSLTMTALKSLPCEARLIITATPVQNNLGDMYTLVNFVCPGVLGDLTTFRREYERPITAVSNDRNCNADKKRQGKESSRILDGILKSLMLRRLQKDVLNKVLPPRHTFLLFCQPTFSQREFYKTIATNQSSKSSGGQSPDALQALIGLRKICTHPNLLKQTDVVPGGKKTYVEQNNNFESSGKLIVLNALIQEIRKEEPTDKIVIVSNFTSTLTVIEDAILKPNKLNFLRLDGSISSADRQPLVDTFNRTNADMNFALTLSSKAGGVGLNIIGANRLVMVDPDWNPATDIQAMARIYRPGQKKSCFIYRCFTSGTIEEVILQRQIQKGTLANMTVDSAQKIGQRLNAEELKECFTLKEICVCDTRNKVGKKWPDYSK</sequence>
<dbReference type="Gene3D" id="3.40.50.300">
    <property type="entry name" value="P-loop containing nucleotide triphosphate hydrolases"/>
    <property type="match status" value="1"/>
</dbReference>
<evidence type="ECO:0000313" key="5">
    <source>
        <dbReference type="Proteomes" id="UP000095751"/>
    </source>
</evidence>
<dbReference type="SMART" id="SM00487">
    <property type="entry name" value="DEXDc"/>
    <property type="match status" value="1"/>
</dbReference>
<dbReference type="Gene3D" id="3.40.50.10810">
    <property type="entry name" value="Tandem AAA-ATPase domain"/>
    <property type="match status" value="1"/>
</dbReference>
<dbReference type="KEGG" id="fcy:FRACYDRAFT_194223"/>
<dbReference type="GO" id="GO:0005634">
    <property type="term" value="C:nucleus"/>
    <property type="evidence" value="ECO:0007669"/>
    <property type="project" value="TreeGrafter"/>
</dbReference>
<dbReference type="GO" id="GO:0000724">
    <property type="term" value="P:double-strand break repair via homologous recombination"/>
    <property type="evidence" value="ECO:0007669"/>
    <property type="project" value="TreeGrafter"/>
</dbReference>
<dbReference type="GO" id="GO:0015616">
    <property type="term" value="F:DNA translocase activity"/>
    <property type="evidence" value="ECO:0007669"/>
    <property type="project" value="TreeGrafter"/>
</dbReference>
<dbReference type="PROSITE" id="PS51192">
    <property type="entry name" value="HELICASE_ATP_BIND_1"/>
    <property type="match status" value="1"/>
</dbReference>
<dbReference type="GO" id="GO:0005524">
    <property type="term" value="F:ATP binding"/>
    <property type="evidence" value="ECO:0007669"/>
    <property type="project" value="InterPro"/>
</dbReference>
<proteinExistence type="predicted"/>
<keyword evidence="5" id="KW-1185">Reference proteome</keyword>
<dbReference type="EMBL" id="KV784373">
    <property type="protein sequence ID" value="OEU10010.1"/>
    <property type="molecule type" value="Genomic_DNA"/>
</dbReference>
<feature type="domain" description="Helicase C-terminal" evidence="3">
    <location>
        <begin position="398"/>
        <end position="561"/>
    </location>
</feature>